<keyword evidence="4" id="KW-0560">Oxidoreductase</keyword>
<dbReference type="PANTHER" id="PTHR47950:SF48">
    <property type="entry name" value="CYTOCHROME P450 FAMILY PROTEIN, EXPRESSED"/>
    <property type="match status" value="1"/>
</dbReference>
<dbReference type="EC" id="1.14.14.83" evidence="4"/>
<name>A0A9K3JBC9_HELAN</name>
<dbReference type="AlphaFoldDB" id="A0A9K3JBC9"/>
<keyword evidence="3" id="KW-0408">Iron</keyword>
<evidence type="ECO:0000313" key="5">
    <source>
        <dbReference type="Proteomes" id="UP000215914"/>
    </source>
</evidence>
<evidence type="ECO:0000256" key="3">
    <source>
        <dbReference type="ARBA" id="ARBA00023004"/>
    </source>
</evidence>
<dbReference type="InterPro" id="IPR001128">
    <property type="entry name" value="Cyt_P450"/>
</dbReference>
<dbReference type="SUPFAM" id="SSF48264">
    <property type="entry name" value="Cytochrome P450"/>
    <property type="match status" value="1"/>
</dbReference>
<dbReference type="GO" id="GO:0005506">
    <property type="term" value="F:iron ion binding"/>
    <property type="evidence" value="ECO:0007669"/>
    <property type="project" value="InterPro"/>
</dbReference>
<dbReference type="PANTHER" id="PTHR47950">
    <property type="entry name" value="CYTOCHROME P450, FAMILY 76, SUBFAMILY C, POLYPEPTIDE 5-RELATED"/>
    <property type="match status" value="1"/>
</dbReference>
<comment type="caution">
    <text evidence="4">The sequence shown here is derived from an EMBL/GenBank/DDBJ whole genome shotgun (WGS) entry which is preliminary data.</text>
</comment>
<evidence type="ECO:0000313" key="4">
    <source>
        <dbReference type="EMBL" id="KAF5811726.1"/>
    </source>
</evidence>
<evidence type="ECO:0000256" key="2">
    <source>
        <dbReference type="ARBA" id="ARBA00022723"/>
    </source>
</evidence>
<proteinExistence type="inferred from homology"/>
<dbReference type="Proteomes" id="UP000215914">
    <property type="component" value="Unassembled WGS sequence"/>
</dbReference>
<keyword evidence="5" id="KW-1185">Reference proteome</keyword>
<comment type="similarity">
    <text evidence="1">Belongs to the cytochrome P450 family.</text>
</comment>
<keyword evidence="2" id="KW-0479">Metal-binding</keyword>
<sequence>MFMPERFLELKVDYGGQDFELIPFGAGRRIRPGLNMAHRMLHIMLGSLI</sequence>
<dbReference type="GO" id="GO:0102811">
    <property type="term" value="F:geraniol 10-hydroxylase activity"/>
    <property type="evidence" value="ECO:0007669"/>
    <property type="project" value="UniProtKB-EC"/>
</dbReference>
<dbReference type="Pfam" id="PF00067">
    <property type="entry name" value="p450"/>
    <property type="match status" value="1"/>
</dbReference>
<dbReference type="InterPro" id="IPR036396">
    <property type="entry name" value="Cyt_P450_sf"/>
</dbReference>
<organism evidence="4 5">
    <name type="scientific">Helianthus annuus</name>
    <name type="common">Common sunflower</name>
    <dbReference type="NCBI Taxonomy" id="4232"/>
    <lineage>
        <taxon>Eukaryota</taxon>
        <taxon>Viridiplantae</taxon>
        <taxon>Streptophyta</taxon>
        <taxon>Embryophyta</taxon>
        <taxon>Tracheophyta</taxon>
        <taxon>Spermatophyta</taxon>
        <taxon>Magnoliopsida</taxon>
        <taxon>eudicotyledons</taxon>
        <taxon>Gunneridae</taxon>
        <taxon>Pentapetalae</taxon>
        <taxon>asterids</taxon>
        <taxon>campanulids</taxon>
        <taxon>Asterales</taxon>
        <taxon>Asteraceae</taxon>
        <taxon>Asteroideae</taxon>
        <taxon>Heliantheae alliance</taxon>
        <taxon>Heliantheae</taxon>
        <taxon>Helianthus</taxon>
    </lineage>
</organism>
<dbReference type="EMBL" id="MNCJ02000319">
    <property type="protein sequence ID" value="KAF5811726.1"/>
    <property type="molecule type" value="Genomic_DNA"/>
</dbReference>
<protein>
    <submittedName>
        <fullName evidence="4">Geraniol 8-hydroxylase</fullName>
        <ecNumber evidence="4">1.14.14.83</ecNumber>
    </submittedName>
</protein>
<evidence type="ECO:0000256" key="1">
    <source>
        <dbReference type="ARBA" id="ARBA00010617"/>
    </source>
</evidence>
<dbReference type="Gramene" id="mRNA:HanXRQr2_Chr04g0184741">
    <property type="protein sequence ID" value="CDS:HanXRQr2_Chr04g0184741.1"/>
    <property type="gene ID" value="HanXRQr2_Chr04g0184741"/>
</dbReference>
<reference evidence="4" key="2">
    <citation type="submission" date="2020-06" db="EMBL/GenBank/DDBJ databases">
        <title>Helianthus annuus Genome sequencing and assembly Release 2.</title>
        <authorList>
            <person name="Gouzy J."/>
            <person name="Langlade N."/>
            <person name="Munos S."/>
        </authorList>
    </citation>
    <scope>NUCLEOTIDE SEQUENCE</scope>
    <source>
        <tissue evidence="4">Leaves</tissue>
    </source>
</reference>
<gene>
    <name evidence="4" type="ORF">HanXRQr2_Chr04g0184741</name>
</gene>
<reference evidence="4" key="1">
    <citation type="journal article" date="2017" name="Nature">
        <title>The sunflower genome provides insights into oil metabolism, flowering and Asterid evolution.</title>
        <authorList>
            <person name="Badouin H."/>
            <person name="Gouzy J."/>
            <person name="Grassa C.J."/>
            <person name="Murat F."/>
            <person name="Staton S.E."/>
            <person name="Cottret L."/>
            <person name="Lelandais-Briere C."/>
            <person name="Owens G.L."/>
            <person name="Carrere S."/>
            <person name="Mayjonade B."/>
            <person name="Legrand L."/>
            <person name="Gill N."/>
            <person name="Kane N.C."/>
            <person name="Bowers J.E."/>
            <person name="Hubner S."/>
            <person name="Bellec A."/>
            <person name="Berard A."/>
            <person name="Berges H."/>
            <person name="Blanchet N."/>
            <person name="Boniface M.C."/>
            <person name="Brunel D."/>
            <person name="Catrice O."/>
            <person name="Chaidir N."/>
            <person name="Claudel C."/>
            <person name="Donnadieu C."/>
            <person name="Faraut T."/>
            <person name="Fievet G."/>
            <person name="Helmstetter N."/>
            <person name="King M."/>
            <person name="Knapp S.J."/>
            <person name="Lai Z."/>
            <person name="Le Paslier M.C."/>
            <person name="Lippi Y."/>
            <person name="Lorenzon L."/>
            <person name="Mandel J.R."/>
            <person name="Marage G."/>
            <person name="Marchand G."/>
            <person name="Marquand E."/>
            <person name="Bret-Mestries E."/>
            <person name="Morien E."/>
            <person name="Nambeesan S."/>
            <person name="Nguyen T."/>
            <person name="Pegot-Espagnet P."/>
            <person name="Pouilly N."/>
            <person name="Raftis F."/>
            <person name="Sallet E."/>
            <person name="Schiex T."/>
            <person name="Thomas J."/>
            <person name="Vandecasteele C."/>
            <person name="Vares D."/>
            <person name="Vear F."/>
            <person name="Vautrin S."/>
            <person name="Crespi M."/>
            <person name="Mangin B."/>
            <person name="Burke J.M."/>
            <person name="Salse J."/>
            <person name="Munos S."/>
            <person name="Vincourt P."/>
            <person name="Rieseberg L.H."/>
            <person name="Langlade N.B."/>
        </authorList>
    </citation>
    <scope>NUCLEOTIDE SEQUENCE</scope>
    <source>
        <tissue evidence="4">Leaves</tissue>
    </source>
</reference>
<dbReference type="Gene3D" id="1.10.630.10">
    <property type="entry name" value="Cytochrome P450"/>
    <property type="match status" value="1"/>
</dbReference>
<accession>A0A9K3JBC9</accession>
<dbReference type="GO" id="GO:0020037">
    <property type="term" value="F:heme binding"/>
    <property type="evidence" value="ECO:0007669"/>
    <property type="project" value="InterPro"/>
</dbReference>